<protein>
    <submittedName>
        <fullName evidence="2">Uncharacterized protein</fullName>
    </submittedName>
</protein>
<dbReference type="Proteomes" id="UP000054498">
    <property type="component" value="Unassembled WGS sequence"/>
</dbReference>
<evidence type="ECO:0000313" key="2">
    <source>
        <dbReference type="EMBL" id="KIZ01648.1"/>
    </source>
</evidence>
<feature type="region of interest" description="Disordered" evidence="1">
    <location>
        <begin position="1"/>
        <end position="35"/>
    </location>
</feature>
<name>A0A0D2JRP7_9CHLO</name>
<dbReference type="GeneID" id="25739190"/>
<evidence type="ECO:0000256" key="1">
    <source>
        <dbReference type="SAM" id="MobiDB-lite"/>
    </source>
</evidence>
<proteinExistence type="predicted"/>
<sequence length="322" mass="34921">MHAERGAQPQITVSMHDAARDQEAGTPRGGELDLPVFTVSASDCQKLERRRSRDGQPHTFTHLRDTGMPELRDHVRQIAARGRAAALKALAGKLSHFVGQVTEELGPAIQEAYESTQAGLKFHLDCHVRAWAMKLEASWLYQGLTPRLKTGAAQADRKAPTKVVAWRSSSGNKGCGLYYMTYKAVVRRNGGPYVSPSAGEINFNGDLVEPILEACAVIWDATFNQGRLRPLCFPHSNIEAGAAAHVVIVTSSPRQSVVKLGLEAGPIAAMVEQVARNEQRRLEGTIEKVVALVEDRQKSLSRSVLEGEVGAGEGEVSKPIMG</sequence>
<dbReference type="AlphaFoldDB" id="A0A0D2JRP7"/>
<gene>
    <name evidence="2" type="ORF">MNEG_6314</name>
</gene>
<keyword evidence="3" id="KW-1185">Reference proteome</keyword>
<dbReference type="PANTHER" id="PTHR36681">
    <property type="entry name" value="NUCLEAR GTPASE, GERMINAL CENTER-ASSOCIATED, TANDEM DUPLICATE 3"/>
    <property type="match status" value="1"/>
</dbReference>
<organism evidence="2 3">
    <name type="scientific">Monoraphidium neglectum</name>
    <dbReference type="NCBI Taxonomy" id="145388"/>
    <lineage>
        <taxon>Eukaryota</taxon>
        <taxon>Viridiplantae</taxon>
        <taxon>Chlorophyta</taxon>
        <taxon>core chlorophytes</taxon>
        <taxon>Chlorophyceae</taxon>
        <taxon>CS clade</taxon>
        <taxon>Sphaeropleales</taxon>
        <taxon>Selenastraceae</taxon>
        <taxon>Monoraphidium</taxon>
    </lineage>
</organism>
<dbReference type="KEGG" id="mng:MNEG_6314"/>
<dbReference type="EMBL" id="KK101233">
    <property type="protein sequence ID" value="KIZ01648.1"/>
    <property type="molecule type" value="Genomic_DNA"/>
</dbReference>
<evidence type="ECO:0000313" key="3">
    <source>
        <dbReference type="Proteomes" id="UP000054498"/>
    </source>
</evidence>
<accession>A0A0D2JRP7</accession>
<dbReference type="PANTHER" id="PTHR36681:SF3">
    <property type="entry name" value="NUCLEAR GTPASE, GERMINAL CENTER-ASSOCIATED, TANDEM DUPLICATE 3"/>
    <property type="match status" value="1"/>
</dbReference>
<reference evidence="2 3" key="1">
    <citation type="journal article" date="2013" name="BMC Genomics">
        <title>Reconstruction of the lipid metabolism for the microalga Monoraphidium neglectum from its genome sequence reveals characteristics suitable for biofuel production.</title>
        <authorList>
            <person name="Bogen C."/>
            <person name="Al-Dilaimi A."/>
            <person name="Albersmeier A."/>
            <person name="Wichmann J."/>
            <person name="Grundmann M."/>
            <person name="Rupp O."/>
            <person name="Lauersen K.J."/>
            <person name="Blifernez-Klassen O."/>
            <person name="Kalinowski J."/>
            <person name="Goesmann A."/>
            <person name="Mussgnug J.H."/>
            <person name="Kruse O."/>
        </authorList>
    </citation>
    <scope>NUCLEOTIDE SEQUENCE [LARGE SCALE GENOMIC DNA]</scope>
    <source>
        <strain evidence="2 3">SAG 48.87</strain>
    </source>
</reference>
<dbReference type="OrthoDB" id="515370at2759"/>
<dbReference type="RefSeq" id="XP_013900667.1">
    <property type="nucleotide sequence ID" value="XM_014045213.1"/>
</dbReference>
<dbReference type="STRING" id="145388.A0A0D2JRP7"/>